<gene>
    <name evidence="13" type="ORF">J3Q64DRAFT_1865081</name>
</gene>
<evidence type="ECO:0000256" key="11">
    <source>
        <dbReference type="ARBA" id="ARBA00048930"/>
    </source>
</evidence>
<evidence type="ECO:0000256" key="2">
    <source>
        <dbReference type="ARBA" id="ARBA00004760"/>
    </source>
</evidence>
<keyword evidence="5" id="KW-0521">NADP</keyword>
<comment type="pathway">
    <text evidence="2">Lipid metabolism; sphingolipid metabolism.</text>
</comment>
<dbReference type="InterPro" id="IPR002347">
    <property type="entry name" value="SDR_fam"/>
</dbReference>
<dbReference type="PRINTS" id="PR00081">
    <property type="entry name" value="GDHRDH"/>
</dbReference>
<evidence type="ECO:0000256" key="8">
    <source>
        <dbReference type="ARBA" id="ARBA00023098"/>
    </source>
</evidence>
<dbReference type="InterPro" id="IPR036291">
    <property type="entry name" value="NAD(P)-bd_dom_sf"/>
</dbReference>
<comment type="pathway">
    <text evidence="3">Sphingolipid metabolism.</text>
</comment>
<keyword evidence="6" id="KW-0746">Sphingolipid metabolism</keyword>
<comment type="subcellular location">
    <subcellularLocation>
        <location evidence="1">Endoplasmic reticulum</location>
    </subcellularLocation>
</comment>
<keyword evidence="4" id="KW-0256">Endoplasmic reticulum</keyword>
<dbReference type="EMBL" id="JBCLYO010000015">
    <property type="protein sequence ID" value="KAL0082793.1"/>
    <property type="molecule type" value="Genomic_DNA"/>
</dbReference>
<evidence type="ECO:0000256" key="1">
    <source>
        <dbReference type="ARBA" id="ARBA00004240"/>
    </source>
</evidence>
<proteinExistence type="predicted"/>
<evidence type="ECO:0000256" key="6">
    <source>
        <dbReference type="ARBA" id="ARBA00022919"/>
    </source>
</evidence>
<keyword evidence="12" id="KW-1133">Transmembrane helix</keyword>
<evidence type="ECO:0000256" key="3">
    <source>
        <dbReference type="ARBA" id="ARBA00004991"/>
    </source>
</evidence>
<keyword evidence="8" id="KW-0443">Lipid metabolism</keyword>
<reference evidence="13 14" key="1">
    <citation type="submission" date="2024-04" db="EMBL/GenBank/DDBJ databases">
        <title>Symmetric and asymmetric DNA N6-adenine methylation regulates different biological responses in Mucorales.</title>
        <authorList>
            <consortium name="Lawrence Berkeley National Laboratory"/>
            <person name="Lax C."/>
            <person name="Mondo S.J."/>
            <person name="Osorio-Concepcion M."/>
            <person name="Muszewska A."/>
            <person name="Corrochano-Luque M."/>
            <person name="Gutierrez G."/>
            <person name="Riley R."/>
            <person name="Lipzen A."/>
            <person name="Guo J."/>
            <person name="Hundley H."/>
            <person name="Amirebrahimi M."/>
            <person name="Ng V."/>
            <person name="Lorenzo-Gutierrez D."/>
            <person name="Binder U."/>
            <person name="Yang J."/>
            <person name="Song Y."/>
            <person name="Canovas D."/>
            <person name="Navarro E."/>
            <person name="Freitag M."/>
            <person name="Gabaldon T."/>
            <person name="Grigoriev I.V."/>
            <person name="Corrochano L.M."/>
            <person name="Nicolas F.E."/>
            <person name="Garre V."/>
        </authorList>
    </citation>
    <scope>NUCLEOTIDE SEQUENCE [LARGE SCALE GENOMIC DNA]</scope>
    <source>
        <strain evidence="13 14">L51</strain>
    </source>
</reference>
<feature type="transmembrane region" description="Helical" evidence="12">
    <location>
        <begin position="6"/>
        <end position="27"/>
    </location>
</feature>
<dbReference type="PANTHER" id="PTHR43550:SF3">
    <property type="entry name" value="3-KETODIHYDROSPHINGOSINE REDUCTASE"/>
    <property type="match status" value="1"/>
</dbReference>
<dbReference type="Pfam" id="PF00106">
    <property type="entry name" value="adh_short"/>
    <property type="match status" value="1"/>
</dbReference>
<feature type="transmembrane region" description="Helical" evidence="12">
    <location>
        <begin position="177"/>
        <end position="195"/>
    </location>
</feature>
<evidence type="ECO:0000256" key="7">
    <source>
        <dbReference type="ARBA" id="ARBA00023002"/>
    </source>
</evidence>
<protein>
    <recommendedName>
        <fullName evidence="9">3-dehydrosphinganine reductase</fullName>
        <ecNumber evidence="9">1.1.1.102</ecNumber>
    </recommendedName>
</protein>
<keyword evidence="12" id="KW-0472">Membrane</keyword>
<evidence type="ECO:0000256" key="10">
    <source>
        <dbReference type="ARBA" id="ARBA00044737"/>
    </source>
</evidence>
<comment type="caution">
    <text evidence="13">The sequence shown here is derived from an EMBL/GenBank/DDBJ whole genome shotgun (WGS) entry which is preliminary data.</text>
</comment>
<evidence type="ECO:0000256" key="12">
    <source>
        <dbReference type="SAM" id="Phobius"/>
    </source>
</evidence>
<keyword evidence="14" id="KW-1185">Reference proteome</keyword>
<evidence type="ECO:0000256" key="5">
    <source>
        <dbReference type="ARBA" id="ARBA00022857"/>
    </source>
</evidence>
<accession>A0ABR3AY93</accession>
<dbReference type="Gene3D" id="3.40.50.720">
    <property type="entry name" value="NAD(P)-binding Rossmann-like Domain"/>
    <property type="match status" value="1"/>
</dbReference>
<dbReference type="EC" id="1.1.1.102" evidence="9"/>
<evidence type="ECO:0000313" key="13">
    <source>
        <dbReference type="EMBL" id="KAL0082793.1"/>
    </source>
</evidence>
<evidence type="ECO:0000256" key="9">
    <source>
        <dbReference type="ARBA" id="ARBA00026112"/>
    </source>
</evidence>
<comment type="catalytic activity">
    <reaction evidence="11">
        <text>sphinganine + NADP(+) = 3-oxosphinganine + NADPH + H(+)</text>
        <dbReference type="Rhea" id="RHEA:22640"/>
        <dbReference type="ChEBI" id="CHEBI:15378"/>
        <dbReference type="ChEBI" id="CHEBI:57783"/>
        <dbReference type="ChEBI" id="CHEBI:57817"/>
        <dbReference type="ChEBI" id="CHEBI:58299"/>
        <dbReference type="ChEBI" id="CHEBI:58349"/>
        <dbReference type="EC" id="1.1.1.102"/>
    </reaction>
    <physiologicalReaction direction="right-to-left" evidence="11">
        <dbReference type="Rhea" id="RHEA:22642"/>
    </physiologicalReaction>
</comment>
<dbReference type="Proteomes" id="UP001448207">
    <property type="component" value="Unassembled WGS sequence"/>
</dbReference>
<dbReference type="PANTHER" id="PTHR43550">
    <property type="entry name" value="3-KETODIHYDROSPHINGOSINE REDUCTASE"/>
    <property type="match status" value="1"/>
</dbReference>
<keyword evidence="12" id="KW-0812">Transmembrane</keyword>
<evidence type="ECO:0000256" key="4">
    <source>
        <dbReference type="ARBA" id="ARBA00022824"/>
    </source>
</evidence>
<dbReference type="InterPro" id="IPR045022">
    <property type="entry name" value="KDSR-like"/>
</dbReference>
<sequence>MSLPSWAVAVITIGAAAILAVSIDYLISLLTRESFNPAGRNCFITGGSSGLGKALAEELVKGGADVCIVARRTEELEKAVKEIETYKKSPTQKVMFVSADVTSKQDMLRAFDTAEVKMGRNPDFVCCCAGASYPKFFLDSTLDEVDHLINLNYLGQAYAAHQAAFRMRDSKVENGKIVFVSSMLGILSFAGYATYSPTKYAIRGLADTLRNELKQYGIGVHIFFPGGIESPGFDTENLTKPEVTKAIEGANTPQTSKECAKSLMKGLHTGNYMIMTDFIGEILRAVSRGVSPSNNFILDSILSIIGQPIASGYAIYMDYLVKSLNKPKTK</sequence>
<dbReference type="SUPFAM" id="SSF51735">
    <property type="entry name" value="NAD(P)-binding Rossmann-fold domains"/>
    <property type="match status" value="1"/>
</dbReference>
<name>A0ABR3AY93_PHYBL</name>
<comment type="function">
    <text evidence="10">Catalyzes the reduction of 3'-oxosphinganine (3-ketodihydrosphingosine/KDS) to sphinganine (dihydrosphingosine/DHS), the second step of de novo sphingolipid biosynthesis.</text>
</comment>
<keyword evidence="7" id="KW-0560">Oxidoreductase</keyword>
<organism evidence="13 14">
    <name type="scientific">Phycomyces blakesleeanus</name>
    <dbReference type="NCBI Taxonomy" id="4837"/>
    <lineage>
        <taxon>Eukaryota</taxon>
        <taxon>Fungi</taxon>
        <taxon>Fungi incertae sedis</taxon>
        <taxon>Mucoromycota</taxon>
        <taxon>Mucoromycotina</taxon>
        <taxon>Mucoromycetes</taxon>
        <taxon>Mucorales</taxon>
        <taxon>Phycomycetaceae</taxon>
        <taxon>Phycomyces</taxon>
    </lineage>
</organism>
<evidence type="ECO:0000313" key="14">
    <source>
        <dbReference type="Proteomes" id="UP001448207"/>
    </source>
</evidence>
<dbReference type="CDD" id="cd08939">
    <property type="entry name" value="KDSR-like_SDR_c"/>
    <property type="match status" value="1"/>
</dbReference>